<evidence type="ECO:0000313" key="1">
    <source>
        <dbReference type="EMBL" id="OMP65691.1"/>
    </source>
</evidence>
<dbReference type="OrthoDB" id="2476454at2"/>
<proteinExistence type="predicted"/>
<keyword evidence="2" id="KW-1185">Reference proteome</keyword>
<sequence length="80" mass="9097">MPKHTFRPIQQVRRRQQTPLFPPRVRNEEFGSLSNLEAIMQPGFAGTDPAEVQKEIASDLARGDGDITSREAGGYRFRRL</sequence>
<organism evidence="1 2">
    <name type="scientific">Domibacillus epiphyticus</name>
    <dbReference type="NCBI Taxonomy" id="1714355"/>
    <lineage>
        <taxon>Bacteria</taxon>
        <taxon>Bacillati</taxon>
        <taxon>Bacillota</taxon>
        <taxon>Bacilli</taxon>
        <taxon>Bacillales</taxon>
        <taxon>Bacillaceae</taxon>
        <taxon>Domibacillus</taxon>
    </lineage>
</organism>
<name>A0A1V2A3Y2_9BACI</name>
<protein>
    <submittedName>
        <fullName evidence="1">Uncharacterized protein</fullName>
    </submittedName>
</protein>
<dbReference type="Proteomes" id="UP000188613">
    <property type="component" value="Unassembled WGS sequence"/>
</dbReference>
<dbReference type="EMBL" id="MSFI01000032">
    <property type="protein sequence ID" value="OMP65691.1"/>
    <property type="molecule type" value="Genomic_DNA"/>
</dbReference>
<comment type="caution">
    <text evidence="1">The sequence shown here is derived from an EMBL/GenBank/DDBJ whole genome shotgun (WGS) entry which is preliminary data.</text>
</comment>
<reference evidence="1 2" key="1">
    <citation type="submission" date="2016-12" db="EMBL/GenBank/DDBJ databases">
        <title>Domibacillus sp. SAB 38T whole genome sequencing.</title>
        <authorList>
            <person name="Verma A."/>
            <person name="Ojha A.K."/>
            <person name="Krishnamurthi S."/>
        </authorList>
    </citation>
    <scope>NUCLEOTIDE SEQUENCE [LARGE SCALE GENOMIC DNA]</scope>
    <source>
        <strain evidence="1 2">SAB 38</strain>
    </source>
</reference>
<dbReference type="AlphaFoldDB" id="A0A1V2A3Y2"/>
<gene>
    <name evidence="1" type="ORF">BTO28_16180</name>
</gene>
<evidence type="ECO:0000313" key="2">
    <source>
        <dbReference type="Proteomes" id="UP000188613"/>
    </source>
</evidence>
<dbReference type="RefSeq" id="WP_076768200.1">
    <property type="nucleotide sequence ID" value="NZ_MSFI01000032.1"/>
</dbReference>
<accession>A0A1V2A3Y2</accession>